<protein>
    <recommendedName>
        <fullName evidence="4">DUF4199 domain-containing protein</fullName>
    </recommendedName>
</protein>
<dbReference type="STRING" id="1411621.AUC43_11420"/>
<dbReference type="InterPro" id="IPR025250">
    <property type="entry name" value="DUF4199"/>
</dbReference>
<keyword evidence="3" id="KW-1185">Reference proteome</keyword>
<name>A0A0U4BGH0_9BACT</name>
<dbReference type="Proteomes" id="UP000059542">
    <property type="component" value="Chromosome"/>
</dbReference>
<feature type="transmembrane region" description="Helical" evidence="1">
    <location>
        <begin position="30"/>
        <end position="48"/>
    </location>
</feature>
<evidence type="ECO:0008006" key="4">
    <source>
        <dbReference type="Google" id="ProtNLM"/>
    </source>
</evidence>
<feature type="transmembrane region" description="Helical" evidence="1">
    <location>
        <begin position="60"/>
        <end position="83"/>
    </location>
</feature>
<keyword evidence="1" id="KW-1133">Transmembrane helix</keyword>
<gene>
    <name evidence="2" type="ORF">AUC43_11420</name>
</gene>
<dbReference type="Pfam" id="PF13858">
    <property type="entry name" value="DUF4199"/>
    <property type="match status" value="1"/>
</dbReference>
<reference evidence="2 3" key="1">
    <citation type="submission" date="2015-12" db="EMBL/GenBank/DDBJ databases">
        <authorList>
            <person name="Shamseldin A."/>
            <person name="Moawad H."/>
            <person name="Abd El-Rahim W.M."/>
            <person name="Sadowsky M.J."/>
        </authorList>
    </citation>
    <scope>NUCLEOTIDE SEQUENCE [LARGE SCALE GENOMIC DNA]</scope>
    <source>
        <strain evidence="2 3">DG5B</strain>
    </source>
</reference>
<dbReference type="AlphaFoldDB" id="A0A0U4BGH0"/>
<accession>A0A0U4BGH0</accession>
<proteinExistence type="predicted"/>
<sequence length="159" mass="17271">MRYGLLTGLLSIIISFGLFAAHMEQSPLRFVSFLVLVGGMVMAMRYYKENNHGFMNFGEGVGIGTILSAVVGALSAIFSYVYMNIIDPEVVGRMMEKARADMEAKGLPDEQIDQGMAMAGKFMNGPIMLVGVVLGTVFFGVLLASVVSAFIKHSKPEFE</sequence>
<evidence type="ECO:0000313" key="2">
    <source>
        <dbReference type="EMBL" id="ALW85643.1"/>
    </source>
</evidence>
<evidence type="ECO:0000256" key="1">
    <source>
        <dbReference type="SAM" id="Phobius"/>
    </source>
</evidence>
<dbReference type="KEGG" id="hyg:AUC43_11420"/>
<keyword evidence="1" id="KW-0812">Transmembrane</keyword>
<feature type="transmembrane region" description="Helical" evidence="1">
    <location>
        <begin position="127"/>
        <end position="151"/>
    </location>
</feature>
<keyword evidence="1" id="KW-0472">Membrane</keyword>
<dbReference type="EMBL" id="CP013909">
    <property type="protein sequence ID" value="ALW85643.1"/>
    <property type="molecule type" value="Genomic_DNA"/>
</dbReference>
<organism evidence="2 3">
    <name type="scientific">Hymenobacter sedentarius</name>
    <dbReference type="NCBI Taxonomy" id="1411621"/>
    <lineage>
        <taxon>Bacteria</taxon>
        <taxon>Pseudomonadati</taxon>
        <taxon>Bacteroidota</taxon>
        <taxon>Cytophagia</taxon>
        <taxon>Cytophagales</taxon>
        <taxon>Hymenobacteraceae</taxon>
        <taxon>Hymenobacter</taxon>
    </lineage>
</organism>
<evidence type="ECO:0000313" key="3">
    <source>
        <dbReference type="Proteomes" id="UP000059542"/>
    </source>
</evidence>